<comment type="catalytic activity">
    <reaction evidence="7">
        <text>L-threonyl-[protein] + ATP = O-phospho-L-threonyl-[protein] + ADP + H(+)</text>
        <dbReference type="Rhea" id="RHEA:46608"/>
        <dbReference type="Rhea" id="RHEA-COMP:11060"/>
        <dbReference type="Rhea" id="RHEA-COMP:11605"/>
        <dbReference type="ChEBI" id="CHEBI:15378"/>
        <dbReference type="ChEBI" id="CHEBI:30013"/>
        <dbReference type="ChEBI" id="CHEBI:30616"/>
        <dbReference type="ChEBI" id="CHEBI:61977"/>
        <dbReference type="ChEBI" id="CHEBI:456216"/>
        <dbReference type="EC" id="2.7.11.1"/>
    </reaction>
</comment>
<evidence type="ECO:0000256" key="7">
    <source>
        <dbReference type="ARBA" id="ARBA00047899"/>
    </source>
</evidence>
<dbReference type="InterPro" id="IPR051334">
    <property type="entry name" value="SRPK"/>
</dbReference>
<comment type="caution">
    <text evidence="11">The sequence shown here is derived from an EMBL/GenBank/DDBJ whole genome shotgun (WGS) entry which is preliminary data.</text>
</comment>
<dbReference type="SMART" id="SM00220">
    <property type="entry name" value="S_TKc"/>
    <property type="match status" value="1"/>
</dbReference>
<organism evidence="11 12">
    <name type="scientific">Madurella mycetomatis</name>
    <dbReference type="NCBI Taxonomy" id="100816"/>
    <lineage>
        <taxon>Eukaryota</taxon>
        <taxon>Fungi</taxon>
        <taxon>Dikarya</taxon>
        <taxon>Ascomycota</taxon>
        <taxon>Pezizomycotina</taxon>
        <taxon>Sordariomycetes</taxon>
        <taxon>Sordariomycetidae</taxon>
        <taxon>Sordariales</taxon>
        <taxon>Sordariales incertae sedis</taxon>
        <taxon>Madurella</taxon>
    </lineage>
</organism>
<dbReference type="VEuPathDB" id="FungiDB:MMYC01_204688"/>
<evidence type="ECO:0000256" key="4">
    <source>
        <dbReference type="ARBA" id="ARBA00022741"/>
    </source>
</evidence>
<keyword evidence="6" id="KW-0067">ATP-binding</keyword>
<dbReference type="EC" id="2.7.11.1" evidence="1"/>
<evidence type="ECO:0000259" key="10">
    <source>
        <dbReference type="PROSITE" id="PS50011"/>
    </source>
</evidence>
<feature type="domain" description="Protein kinase" evidence="10">
    <location>
        <begin position="84"/>
        <end position="426"/>
    </location>
</feature>
<dbReference type="PROSITE" id="PS50011">
    <property type="entry name" value="PROTEIN_KINASE_DOM"/>
    <property type="match status" value="1"/>
</dbReference>
<evidence type="ECO:0000313" key="11">
    <source>
        <dbReference type="EMBL" id="KXX80341.1"/>
    </source>
</evidence>
<dbReference type="GO" id="GO:0005524">
    <property type="term" value="F:ATP binding"/>
    <property type="evidence" value="ECO:0007669"/>
    <property type="project" value="UniProtKB-KW"/>
</dbReference>
<dbReference type="Proteomes" id="UP000078237">
    <property type="component" value="Unassembled WGS sequence"/>
</dbReference>
<evidence type="ECO:0000256" key="9">
    <source>
        <dbReference type="SAM" id="MobiDB-lite"/>
    </source>
</evidence>
<accession>A0A175WA55</accession>
<keyword evidence="4" id="KW-0547">Nucleotide-binding</keyword>
<keyword evidence="12" id="KW-1185">Reference proteome</keyword>
<protein>
    <recommendedName>
        <fullName evidence="1">non-specific serine/threonine protein kinase</fullName>
        <ecNumber evidence="1">2.7.11.1</ecNumber>
    </recommendedName>
</protein>
<evidence type="ECO:0000256" key="2">
    <source>
        <dbReference type="ARBA" id="ARBA00022527"/>
    </source>
</evidence>
<dbReference type="OrthoDB" id="5979581at2759"/>
<dbReference type="EMBL" id="LCTW02000062">
    <property type="protein sequence ID" value="KXX80341.1"/>
    <property type="molecule type" value="Genomic_DNA"/>
</dbReference>
<dbReference type="STRING" id="100816.A0A175WA55"/>
<dbReference type="GO" id="GO:0050684">
    <property type="term" value="P:regulation of mRNA processing"/>
    <property type="evidence" value="ECO:0007669"/>
    <property type="project" value="TreeGrafter"/>
</dbReference>
<keyword evidence="3" id="KW-0808">Transferase</keyword>
<reference evidence="11 12" key="1">
    <citation type="journal article" date="2016" name="Genome Announc.">
        <title>Genome Sequence of Madurella mycetomatis mm55, Isolated from a Human Mycetoma Case in Sudan.</title>
        <authorList>
            <person name="Smit S."/>
            <person name="Derks M.F."/>
            <person name="Bervoets S."/>
            <person name="Fahal A."/>
            <person name="van Leeuwen W."/>
            <person name="van Belkum A."/>
            <person name="van de Sande W.W."/>
        </authorList>
    </citation>
    <scope>NUCLEOTIDE SEQUENCE [LARGE SCALE GENOMIC DNA]</scope>
    <source>
        <strain evidence="12">mm55</strain>
    </source>
</reference>
<evidence type="ECO:0000256" key="6">
    <source>
        <dbReference type="ARBA" id="ARBA00022840"/>
    </source>
</evidence>
<dbReference type="PANTHER" id="PTHR47634:SF9">
    <property type="entry name" value="PROTEIN KINASE DOMAIN-CONTAINING PROTEIN-RELATED"/>
    <property type="match status" value="1"/>
</dbReference>
<feature type="region of interest" description="Disordered" evidence="9">
    <location>
        <begin position="19"/>
        <end position="39"/>
    </location>
</feature>
<evidence type="ECO:0000313" key="12">
    <source>
        <dbReference type="Proteomes" id="UP000078237"/>
    </source>
</evidence>
<dbReference type="Gene3D" id="1.10.510.10">
    <property type="entry name" value="Transferase(Phosphotransferase) domain 1"/>
    <property type="match status" value="1"/>
</dbReference>
<proteinExistence type="predicted"/>
<dbReference type="GO" id="GO:0000245">
    <property type="term" value="P:spliceosomal complex assembly"/>
    <property type="evidence" value="ECO:0007669"/>
    <property type="project" value="TreeGrafter"/>
</dbReference>
<gene>
    <name evidence="11" type="ORF">MMYC01_204688</name>
</gene>
<dbReference type="GO" id="GO:0004674">
    <property type="term" value="F:protein serine/threonine kinase activity"/>
    <property type="evidence" value="ECO:0007669"/>
    <property type="project" value="UniProtKB-KW"/>
</dbReference>
<dbReference type="Gene3D" id="3.30.200.20">
    <property type="entry name" value="Phosphorylase Kinase, domain 1"/>
    <property type="match status" value="1"/>
</dbReference>
<dbReference type="Pfam" id="PF00069">
    <property type="entry name" value="Pkinase"/>
    <property type="match status" value="1"/>
</dbReference>
<dbReference type="InterPro" id="IPR011009">
    <property type="entry name" value="Kinase-like_dom_sf"/>
</dbReference>
<dbReference type="PANTHER" id="PTHR47634">
    <property type="entry name" value="PROTEIN KINASE DOMAIN-CONTAINING PROTEIN-RELATED"/>
    <property type="match status" value="1"/>
</dbReference>
<dbReference type="InterPro" id="IPR000719">
    <property type="entry name" value="Prot_kinase_dom"/>
</dbReference>
<keyword evidence="2" id="KW-0723">Serine/threonine-protein kinase</keyword>
<feature type="compositionally biased region" description="Polar residues" evidence="9">
    <location>
        <begin position="19"/>
        <end position="29"/>
    </location>
</feature>
<keyword evidence="5 11" id="KW-0418">Kinase</keyword>
<evidence type="ECO:0000256" key="8">
    <source>
        <dbReference type="ARBA" id="ARBA00048679"/>
    </source>
</evidence>
<sequence length="441" mass="50198">MRSLISFLRRRLSFASGTDSEIDQAQNPRPSLEASRDRPPVRVFPSSGFDVLESSLKLEEETYPWYSVKDFYPAAIGEVFQNTYQVVAKLGYGTASTTWLCRDLRRHRYVTLKIYASGGRQTAREVSALKHINSVIATSQHVKHIGTASIRTLLDQFQISRPKSSRTNFCLAFDPLGVSLADARELVYGGRMPLNLVKSVAFYMLQALDFLHRQANLVHGDIQEDNIMFAVEETSEWRAVEEVEMAEPSPRKAYKNHVIHSSRVLELPTPTIPVLCDFGEARFGSEAYREHAMPDLYRAPEILLRIEWNEKIDIWALGLMLWTLVEGTNLFTNNEGGRWKSALPHMARMISLLGPPPQYLLDMTPVTKDFFDKTGNYKIVETSLEAEATALEGEAKADFLRFLRRMLHWDQDNRPSAQELLKDPWLVVTDNSESEDGEHGE</sequence>
<dbReference type="AlphaFoldDB" id="A0A175WA55"/>
<evidence type="ECO:0000256" key="3">
    <source>
        <dbReference type="ARBA" id="ARBA00022679"/>
    </source>
</evidence>
<comment type="catalytic activity">
    <reaction evidence="8">
        <text>L-seryl-[protein] + ATP = O-phospho-L-seryl-[protein] + ADP + H(+)</text>
        <dbReference type="Rhea" id="RHEA:17989"/>
        <dbReference type="Rhea" id="RHEA-COMP:9863"/>
        <dbReference type="Rhea" id="RHEA-COMP:11604"/>
        <dbReference type="ChEBI" id="CHEBI:15378"/>
        <dbReference type="ChEBI" id="CHEBI:29999"/>
        <dbReference type="ChEBI" id="CHEBI:30616"/>
        <dbReference type="ChEBI" id="CHEBI:83421"/>
        <dbReference type="ChEBI" id="CHEBI:456216"/>
        <dbReference type="EC" id="2.7.11.1"/>
    </reaction>
</comment>
<evidence type="ECO:0000256" key="5">
    <source>
        <dbReference type="ARBA" id="ARBA00022777"/>
    </source>
</evidence>
<dbReference type="SUPFAM" id="SSF56112">
    <property type="entry name" value="Protein kinase-like (PK-like)"/>
    <property type="match status" value="1"/>
</dbReference>
<name>A0A175WA55_9PEZI</name>
<evidence type="ECO:0000256" key="1">
    <source>
        <dbReference type="ARBA" id="ARBA00012513"/>
    </source>
</evidence>